<keyword evidence="3" id="KW-1185">Reference proteome</keyword>
<protein>
    <submittedName>
        <fullName evidence="2">16837_t:CDS:1</fullName>
    </submittedName>
</protein>
<dbReference type="AlphaFoldDB" id="A0A9N9NQ44"/>
<feature type="non-terminal residue" evidence="2">
    <location>
        <position position="213"/>
    </location>
</feature>
<evidence type="ECO:0000256" key="1">
    <source>
        <dbReference type="SAM" id="MobiDB-lite"/>
    </source>
</evidence>
<organism evidence="2 3">
    <name type="scientific">Cetraspora pellucida</name>
    <dbReference type="NCBI Taxonomy" id="1433469"/>
    <lineage>
        <taxon>Eukaryota</taxon>
        <taxon>Fungi</taxon>
        <taxon>Fungi incertae sedis</taxon>
        <taxon>Mucoromycota</taxon>
        <taxon>Glomeromycotina</taxon>
        <taxon>Glomeromycetes</taxon>
        <taxon>Diversisporales</taxon>
        <taxon>Gigasporaceae</taxon>
        <taxon>Cetraspora</taxon>
    </lineage>
</organism>
<dbReference type="EMBL" id="CAJVQA010017310">
    <property type="protein sequence ID" value="CAG8748060.1"/>
    <property type="molecule type" value="Genomic_DNA"/>
</dbReference>
<proteinExistence type="predicted"/>
<gene>
    <name evidence="2" type="ORF">CPELLU_LOCUS14522</name>
</gene>
<feature type="region of interest" description="Disordered" evidence="1">
    <location>
        <begin position="21"/>
        <end position="46"/>
    </location>
</feature>
<dbReference type="Proteomes" id="UP000789759">
    <property type="component" value="Unassembled WGS sequence"/>
</dbReference>
<reference evidence="2" key="1">
    <citation type="submission" date="2021-06" db="EMBL/GenBank/DDBJ databases">
        <authorList>
            <person name="Kallberg Y."/>
            <person name="Tangrot J."/>
            <person name="Rosling A."/>
        </authorList>
    </citation>
    <scope>NUCLEOTIDE SEQUENCE</scope>
    <source>
        <strain evidence="2">FL966</strain>
    </source>
</reference>
<accession>A0A9N9NQ44</accession>
<evidence type="ECO:0000313" key="2">
    <source>
        <dbReference type="EMBL" id="CAG8748060.1"/>
    </source>
</evidence>
<dbReference type="OrthoDB" id="10529360at2759"/>
<sequence length="213" mass="24192">MPPKGRKQKPELQRNEVDSALNALRSGPSASIIKPRNASKPTTQPLNIDINNIDNNTQNSPCEIDLASDALRSGLSTSIIKKPRNATSTKENETMKLILEITKQVLMQNMSIIEKQDALESVFNVRGHDNEWWQKGAIKGIKKAIDNWLYPNNKIYEQAIRKELEMLPTVNLESSESEIITWKASEEVQWCLENLDSTVEEEDKTYLQMVAKK</sequence>
<evidence type="ECO:0000313" key="3">
    <source>
        <dbReference type="Proteomes" id="UP000789759"/>
    </source>
</evidence>
<comment type="caution">
    <text evidence="2">The sequence shown here is derived from an EMBL/GenBank/DDBJ whole genome shotgun (WGS) entry which is preliminary data.</text>
</comment>
<name>A0A9N9NQ44_9GLOM</name>